<accession>A0A6G1HDR9</accession>
<dbReference type="Proteomes" id="UP000800041">
    <property type="component" value="Unassembled WGS sequence"/>
</dbReference>
<organism evidence="2 3">
    <name type="scientific">Aulographum hederae CBS 113979</name>
    <dbReference type="NCBI Taxonomy" id="1176131"/>
    <lineage>
        <taxon>Eukaryota</taxon>
        <taxon>Fungi</taxon>
        <taxon>Dikarya</taxon>
        <taxon>Ascomycota</taxon>
        <taxon>Pezizomycotina</taxon>
        <taxon>Dothideomycetes</taxon>
        <taxon>Pleosporomycetidae</taxon>
        <taxon>Aulographales</taxon>
        <taxon>Aulographaceae</taxon>
    </lineage>
</organism>
<evidence type="ECO:0000313" key="3">
    <source>
        <dbReference type="Proteomes" id="UP000800041"/>
    </source>
</evidence>
<protein>
    <submittedName>
        <fullName evidence="2">Uncharacterized protein</fullName>
    </submittedName>
</protein>
<name>A0A6G1HDR9_9PEZI</name>
<dbReference type="EMBL" id="ML977139">
    <property type="protein sequence ID" value="KAF1991386.1"/>
    <property type="molecule type" value="Genomic_DNA"/>
</dbReference>
<feature type="region of interest" description="Disordered" evidence="1">
    <location>
        <begin position="1"/>
        <end position="28"/>
    </location>
</feature>
<evidence type="ECO:0000313" key="2">
    <source>
        <dbReference type="EMBL" id="KAF1991386.1"/>
    </source>
</evidence>
<dbReference type="AlphaFoldDB" id="A0A6G1HDR9"/>
<gene>
    <name evidence="2" type="ORF">K402DRAFT_322753</name>
</gene>
<dbReference type="OrthoDB" id="4297596at2759"/>
<sequence>MESISHPAQPDFTTRTPKAVKDRPTPPLQFPADEPRRVIIQACVTDIPGCPRKRFHVLGDDFCQYRLGRSFQWQVSVSGYDGCLILADCDSDEPLKRWFVYDFHVKTLLTEEEVLGLPHEVYRASRQGDKWEMWVETAGQRSSSYVWGGREEQKLLSELREVSS</sequence>
<reference evidence="2" key="1">
    <citation type="journal article" date="2020" name="Stud. Mycol.">
        <title>101 Dothideomycetes genomes: a test case for predicting lifestyles and emergence of pathogens.</title>
        <authorList>
            <person name="Haridas S."/>
            <person name="Albert R."/>
            <person name="Binder M."/>
            <person name="Bloem J."/>
            <person name="Labutti K."/>
            <person name="Salamov A."/>
            <person name="Andreopoulos B."/>
            <person name="Baker S."/>
            <person name="Barry K."/>
            <person name="Bills G."/>
            <person name="Bluhm B."/>
            <person name="Cannon C."/>
            <person name="Castanera R."/>
            <person name="Culley D."/>
            <person name="Daum C."/>
            <person name="Ezra D."/>
            <person name="Gonzalez J."/>
            <person name="Henrissat B."/>
            <person name="Kuo A."/>
            <person name="Liang C."/>
            <person name="Lipzen A."/>
            <person name="Lutzoni F."/>
            <person name="Magnuson J."/>
            <person name="Mondo S."/>
            <person name="Nolan M."/>
            <person name="Ohm R."/>
            <person name="Pangilinan J."/>
            <person name="Park H.-J."/>
            <person name="Ramirez L."/>
            <person name="Alfaro M."/>
            <person name="Sun H."/>
            <person name="Tritt A."/>
            <person name="Yoshinaga Y."/>
            <person name="Zwiers L.-H."/>
            <person name="Turgeon B."/>
            <person name="Goodwin S."/>
            <person name="Spatafora J."/>
            <person name="Crous P."/>
            <person name="Grigoriev I."/>
        </authorList>
    </citation>
    <scope>NUCLEOTIDE SEQUENCE</scope>
    <source>
        <strain evidence="2">CBS 113979</strain>
    </source>
</reference>
<evidence type="ECO:0000256" key="1">
    <source>
        <dbReference type="SAM" id="MobiDB-lite"/>
    </source>
</evidence>
<proteinExistence type="predicted"/>
<keyword evidence="3" id="KW-1185">Reference proteome</keyword>